<protein>
    <submittedName>
        <fullName evidence="1">Uncharacterized protein</fullName>
    </submittedName>
</protein>
<reference evidence="1 2" key="1">
    <citation type="journal article" date="2023" name="Int. J. Mol. Sci.">
        <title>De Novo Assembly and Annotation of 11 Diverse Shrub Willow (Salix) Genomes Reveals Novel Gene Organization in Sex-Linked Regions.</title>
        <authorList>
            <person name="Hyden B."/>
            <person name="Feng K."/>
            <person name="Yates T.B."/>
            <person name="Jawdy S."/>
            <person name="Cereghino C."/>
            <person name="Smart L.B."/>
            <person name="Muchero W."/>
        </authorList>
    </citation>
    <scope>NUCLEOTIDE SEQUENCE [LARGE SCALE GENOMIC DNA]</scope>
    <source>
        <tissue evidence="1">Shoot tip</tissue>
    </source>
</reference>
<accession>A0AAD6L5L1</accession>
<dbReference type="EMBL" id="JAPFFJ010000001">
    <property type="protein sequence ID" value="KAJ6435721.1"/>
    <property type="molecule type" value="Genomic_DNA"/>
</dbReference>
<dbReference type="PANTHER" id="PTHR37392">
    <property type="entry name" value="OS09G0556800 PROTEIN"/>
    <property type="match status" value="1"/>
</dbReference>
<gene>
    <name evidence="1" type="ORF">OIU84_000854</name>
</gene>
<name>A0AAD6L5L1_9ROSI</name>
<evidence type="ECO:0000313" key="1">
    <source>
        <dbReference type="EMBL" id="KAJ6435721.1"/>
    </source>
</evidence>
<dbReference type="PANTHER" id="PTHR37392:SF1">
    <property type="entry name" value="OS09G0556800 PROTEIN"/>
    <property type="match status" value="1"/>
</dbReference>
<keyword evidence="2" id="KW-1185">Reference proteome</keyword>
<dbReference type="Proteomes" id="UP001162972">
    <property type="component" value="Chromosome 18"/>
</dbReference>
<evidence type="ECO:0000313" key="2">
    <source>
        <dbReference type="Proteomes" id="UP001162972"/>
    </source>
</evidence>
<dbReference type="AlphaFoldDB" id="A0AAD6L5L1"/>
<comment type="caution">
    <text evidence="1">The sequence shown here is derived from an EMBL/GenBank/DDBJ whole genome shotgun (WGS) entry which is preliminary data.</text>
</comment>
<organism evidence="1 2">
    <name type="scientific">Salix udensis</name>
    <dbReference type="NCBI Taxonomy" id="889485"/>
    <lineage>
        <taxon>Eukaryota</taxon>
        <taxon>Viridiplantae</taxon>
        <taxon>Streptophyta</taxon>
        <taxon>Embryophyta</taxon>
        <taxon>Tracheophyta</taxon>
        <taxon>Spermatophyta</taxon>
        <taxon>Magnoliopsida</taxon>
        <taxon>eudicotyledons</taxon>
        <taxon>Gunneridae</taxon>
        <taxon>Pentapetalae</taxon>
        <taxon>rosids</taxon>
        <taxon>fabids</taxon>
        <taxon>Malpighiales</taxon>
        <taxon>Salicaceae</taxon>
        <taxon>Saliceae</taxon>
        <taxon>Salix</taxon>
    </lineage>
</organism>
<sequence>MQSDNLKWQQDSFHQILNLMGLHKEGILSENEVSAFKTHLLETLIASPLEHEQAVILRDKLVFLQELLYAKCISEDEYHSSKRPLLQRLAVQGAEIDSRDVIVAGPKDTKEKIEEEWSDIDFKR</sequence>
<proteinExistence type="predicted"/>